<dbReference type="Proteomes" id="UP000295274">
    <property type="component" value="Unassembled WGS sequence"/>
</dbReference>
<dbReference type="OrthoDB" id="1177502at2"/>
<keyword evidence="3" id="KW-1185">Reference proteome</keyword>
<protein>
    <submittedName>
        <fullName evidence="2">Ketosteroid isomerase-like protein</fullName>
    </submittedName>
</protein>
<feature type="domain" description="SnoaL-like" evidence="1">
    <location>
        <begin position="48"/>
        <end position="167"/>
    </location>
</feature>
<name>A0A4R7CYM3_9FLAO</name>
<comment type="caution">
    <text evidence="2">The sequence shown here is derived from an EMBL/GenBank/DDBJ whole genome shotgun (WGS) entry which is preliminary data.</text>
</comment>
<dbReference type="GO" id="GO:0016853">
    <property type="term" value="F:isomerase activity"/>
    <property type="evidence" value="ECO:0007669"/>
    <property type="project" value="UniProtKB-KW"/>
</dbReference>
<gene>
    <name evidence="2" type="ORF">DFQ03_3310</name>
</gene>
<accession>A0A4R7CYM3</accession>
<organism evidence="2 3">
    <name type="scientific">Maribacter caenipelagi</name>
    <dbReference type="NCBI Taxonomy" id="1447781"/>
    <lineage>
        <taxon>Bacteria</taxon>
        <taxon>Pseudomonadati</taxon>
        <taxon>Bacteroidota</taxon>
        <taxon>Flavobacteriia</taxon>
        <taxon>Flavobacteriales</taxon>
        <taxon>Flavobacteriaceae</taxon>
        <taxon>Maribacter</taxon>
    </lineage>
</organism>
<evidence type="ECO:0000259" key="1">
    <source>
        <dbReference type="Pfam" id="PF13474"/>
    </source>
</evidence>
<evidence type="ECO:0000313" key="3">
    <source>
        <dbReference type="Proteomes" id="UP000295274"/>
    </source>
</evidence>
<dbReference type="AlphaFoldDB" id="A0A4R7CYM3"/>
<dbReference type="EMBL" id="SNZW01000017">
    <property type="protein sequence ID" value="TDS12851.1"/>
    <property type="molecule type" value="Genomic_DNA"/>
</dbReference>
<dbReference type="PROSITE" id="PS51257">
    <property type="entry name" value="PROKAR_LIPOPROTEIN"/>
    <property type="match status" value="1"/>
</dbReference>
<dbReference type="Gene3D" id="3.10.450.50">
    <property type="match status" value="1"/>
</dbReference>
<dbReference type="Pfam" id="PF13474">
    <property type="entry name" value="SnoaL_3"/>
    <property type="match status" value="1"/>
</dbReference>
<dbReference type="InterPro" id="IPR032710">
    <property type="entry name" value="NTF2-like_dom_sf"/>
</dbReference>
<sequence>MKTNKTILWILLFGILITGCKQEEKKEETVEVKIDLINDEFPEAKQEVMETYEAIVQSIKEGDIDGLISLHAYSPKFTEFKNGKLRNDGEANETYERNIFSSVTEVVKFDSNDLKIAVYGDVANVTFHSDFHFKFGEDLVIVNDQLTLLFVKTENGWKLVHEHHSPLNEAEANS</sequence>
<dbReference type="InterPro" id="IPR037401">
    <property type="entry name" value="SnoaL-like"/>
</dbReference>
<reference evidence="2 3" key="1">
    <citation type="submission" date="2019-03" db="EMBL/GenBank/DDBJ databases">
        <title>Genomic Encyclopedia of Type Strains, Phase III (KMG-III): the genomes of soil and plant-associated and newly described type strains.</title>
        <authorList>
            <person name="Whitman W."/>
        </authorList>
    </citation>
    <scope>NUCLEOTIDE SEQUENCE [LARGE SCALE GENOMIC DNA]</scope>
    <source>
        <strain evidence="2 3">CECT 8455</strain>
    </source>
</reference>
<dbReference type="SUPFAM" id="SSF54427">
    <property type="entry name" value="NTF2-like"/>
    <property type="match status" value="1"/>
</dbReference>
<proteinExistence type="predicted"/>
<dbReference type="RefSeq" id="WP_133674271.1">
    <property type="nucleotide sequence ID" value="NZ_SNZW01000017.1"/>
</dbReference>
<evidence type="ECO:0000313" key="2">
    <source>
        <dbReference type="EMBL" id="TDS12851.1"/>
    </source>
</evidence>
<keyword evidence="2" id="KW-0413">Isomerase</keyword>